<organism evidence="2 3">
    <name type="scientific">Clostridium gallinarum</name>
    <dbReference type="NCBI Taxonomy" id="2762246"/>
    <lineage>
        <taxon>Bacteria</taxon>
        <taxon>Bacillati</taxon>
        <taxon>Bacillota</taxon>
        <taxon>Clostridia</taxon>
        <taxon>Eubacteriales</taxon>
        <taxon>Clostridiaceae</taxon>
        <taxon>Clostridium</taxon>
    </lineage>
</organism>
<accession>A0ABR8Q3P7</accession>
<gene>
    <name evidence="2" type="ORF">H9660_07680</name>
</gene>
<name>A0ABR8Q3P7_9CLOT</name>
<feature type="transmembrane region" description="Helical" evidence="1">
    <location>
        <begin position="190"/>
        <end position="209"/>
    </location>
</feature>
<dbReference type="Pfam" id="PF07314">
    <property type="entry name" value="Lit"/>
    <property type="match status" value="1"/>
</dbReference>
<dbReference type="EMBL" id="JACSQZ010000022">
    <property type="protein sequence ID" value="MBD7915027.1"/>
    <property type="molecule type" value="Genomic_DNA"/>
</dbReference>
<dbReference type="Proteomes" id="UP000640335">
    <property type="component" value="Unassembled WGS sequence"/>
</dbReference>
<proteinExistence type="predicted"/>
<feature type="transmembrane region" description="Helical" evidence="1">
    <location>
        <begin position="12"/>
        <end position="36"/>
    </location>
</feature>
<evidence type="ECO:0000313" key="3">
    <source>
        <dbReference type="Proteomes" id="UP000640335"/>
    </source>
</evidence>
<dbReference type="NCBIfam" id="TIGR01906">
    <property type="entry name" value="integ_TIGR01906"/>
    <property type="match status" value="1"/>
</dbReference>
<evidence type="ECO:0000313" key="2">
    <source>
        <dbReference type="EMBL" id="MBD7915027.1"/>
    </source>
</evidence>
<feature type="transmembrane region" description="Helical" evidence="1">
    <location>
        <begin position="138"/>
        <end position="160"/>
    </location>
</feature>
<evidence type="ECO:0000256" key="1">
    <source>
        <dbReference type="SAM" id="Phobius"/>
    </source>
</evidence>
<dbReference type="RefSeq" id="WP_191749792.1">
    <property type="nucleotide sequence ID" value="NZ_JACSQZ010000022.1"/>
</dbReference>
<keyword evidence="3" id="KW-1185">Reference proteome</keyword>
<keyword evidence="1" id="KW-1133">Transmembrane helix</keyword>
<protein>
    <submittedName>
        <fullName evidence="2">TIGR01906 family membrane protein</fullName>
    </submittedName>
</protein>
<feature type="transmembrane region" description="Helical" evidence="1">
    <location>
        <begin position="96"/>
        <end position="117"/>
    </location>
</feature>
<comment type="caution">
    <text evidence="2">The sequence shown here is derived from an EMBL/GenBank/DDBJ whole genome shotgun (WGS) entry which is preliminary data.</text>
</comment>
<keyword evidence="1" id="KW-0472">Membrane</keyword>
<sequence>MKNLLIMLKRILYGILIAVFTIGVSTIITLNFKFIYSYSIDKYNLVEVGKISKEMLIKDFNTLINYLQNPFIKKLQFINFPMSLNGEFHFYEVKKIFLYIYAITIIITLFFLTVFLYNKISGKSCTIYKVLNYGANSLICIIVGIVGIISINFSKAFIIFHKIFFNNDYWIFDERTDPIINVLPEDVFKLYALAIITLISLFIIGYKIYFYKKSFKKVKDYNKNLKL</sequence>
<keyword evidence="1" id="KW-0812">Transmembrane</keyword>
<dbReference type="InterPro" id="IPR010178">
    <property type="entry name" value="Lit"/>
</dbReference>
<reference evidence="2 3" key="1">
    <citation type="submission" date="2020-08" db="EMBL/GenBank/DDBJ databases">
        <title>A Genomic Blueprint of the Chicken Gut Microbiome.</title>
        <authorList>
            <person name="Gilroy R."/>
            <person name="Ravi A."/>
            <person name="Getino M."/>
            <person name="Pursley I."/>
            <person name="Horton D.L."/>
            <person name="Alikhan N.-F."/>
            <person name="Baker D."/>
            <person name="Gharbi K."/>
            <person name="Hall N."/>
            <person name="Watson M."/>
            <person name="Adriaenssens E.M."/>
            <person name="Foster-Nyarko E."/>
            <person name="Jarju S."/>
            <person name="Secka A."/>
            <person name="Antonio M."/>
            <person name="Oren A."/>
            <person name="Chaudhuri R."/>
            <person name="La Ragione R.M."/>
            <person name="Hildebrand F."/>
            <person name="Pallen M.J."/>
        </authorList>
    </citation>
    <scope>NUCLEOTIDE SEQUENCE [LARGE SCALE GENOMIC DNA]</scope>
    <source>
        <strain evidence="2 3">Sa3CUN1</strain>
    </source>
</reference>